<protein>
    <submittedName>
        <fullName evidence="2">Uncharacterized protein</fullName>
    </submittedName>
</protein>
<gene>
    <name evidence="2" type="ORF">NTJ_00669</name>
</gene>
<reference evidence="2 3" key="1">
    <citation type="submission" date="2023-09" db="EMBL/GenBank/DDBJ databases">
        <title>Nesidiocoris tenuis whole genome shotgun sequence.</title>
        <authorList>
            <person name="Shibata T."/>
            <person name="Shimoda M."/>
            <person name="Kobayashi T."/>
            <person name="Uehara T."/>
        </authorList>
    </citation>
    <scope>NUCLEOTIDE SEQUENCE [LARGE SCALE GENOMIC DNA]</scope>
    <source>
        <strain evidence="2 3">Japan</strain>
    </source>
</reference>
<sequence>MARNRRPSQASSCSQSSPSFLPVGSEGYKEASRTRDDGIPPSLHSPFQRHLLEPILSSQDCRHLSLEPSRKKGTRDNELQSLADWRQSRALLPSLDRSQGTSQLNRSV</sequence>
<dbReference type="Proteomes" id="UP001307889">
    <property type="component" value="Chromosome 1"/>
</dbReference>
<feature type="compositionally biased region" description="Low complexity" evidence="1">
    <location>
        <begin position="7"/>
        <end position="19"/>
    </location>
</feature>
<organism evidence="2 3">
    <name type="scientific">Nesidiocoris tenuis</name>
    <dbReference type="NCBI Taxonomy" id="355587"/>
    <lineage>
        <taxon>Eukaryota</taxon>
        <taxon>Metazoa</taxon>
        <taxon>Ecdysozoa</taxon>
        <taxon>Arthropoda</taxon>
        <taxon>Hexapoda</taxon>
        <taxon>Insecta</taxon>
        <taxon>Pterygota</taxon>
        <taxon>Neoptera</taxon>
        <taxon>Paraneoptera</taxon>
        <taxon>Hemiptera</taxon>
        <taxon>Heteroptera</taxon>
        <taxon>Panheteroptera</taxon>
        <taxon>Cimicomorpha</taxon>
        <taxon>Miridae</taxon>
        <taxon>Dicyphina</taxon>
        <taxon>Nesidiocoris</taxon>
    </lineage>
</organism>
<evidence type="ECO:0000313" key="3">
    <source>
        <dbReference type="Proteomes" id="UP001307889"/>
    </source>
</evidence>
<accession>A0ABN7A7E5</accession>
<proteinExistence type="predicted"/>
<name>A0ABN7A7E5_9HEMI</name>
<keyword evidence="3" id="KW-1185">Reference proteome</keyword>
<evidence type="ECO:0000256" key="1">
    <source>
        <dbReference type="SAM" id="MobiDB-lite"/>
    </source>
</evidence>
<feature type="compositionally biased region" description="Basic and acidic residues" evidence="1">
    <location>
        <begin position="27"/>
        <end position="38"/>
    </location>
</feature>
<feature type="region of interest" description="Disordered" evidence="1">
    <location>
        <begin position="1"/>
        <end position="47"/>
    </location>
</feature>
<dbReference type="EMBL" id="AP028909">
    <property type="protein sequence ID" value="BES87863.1"/>
    <property type="molecule type" value="Genomic_DNA"/>
</dbReference>
<evidence type="ECO:0000313" key="2">
    <source>
        <dbReference type="EMBL" id="BES87863.1"/>
    </source>
</evidence>